<evidence type="ECO:0000313" key="1">
    <source>
        <dbReference type="EMBL" id="THD09421.1"/>
    </source>
</evidence>
<dbReference type="AlphaFoldDB" id="A0A4V3UT61"/>
<keyword evidence="2" id="KW-1185">Reference proteome</keyword>
<reference evidence="1 2" key="1">
    <citation type="submission" date="2017-02" db="EMBL/GenBank/DDBJ databases">
        <title>Whole genome sequencing of Metallibacterium scheffleri DSM 24874 (T).</title>
        <authorList>
            <person name="Kumar S."/>
            <person name="Patil P."/>
            <person name="Patil P.B."/>
        </authorList>
    </citation>
    <scope>NUCLEOTIDE SEQUENCE [LARGE SCALE GENOMIC DNA]</scope>
    <source>
        <strain evidence="1 2">DSM 24874</strain>
    </source>
</reference>
<accession>A0A4V3UT61</accession>
<organism evidence="1 2">
    <name type="scientific">Metallibacterium scheffleri</name>
    <dbReference type="NCBI Taxonomy" id="993689"/>
    <lineage>
        <taxon>Bacteria</taxon>
        <taxon>Pseudomonadati</taxon>
        <taxon>Pseudomonadota</taxon>
        <taxon>Gammaproteobacteria</taxon>
        <taxon>Lysobacterales</taxon>
        <taxon>Rhodanobacteraceae</taxon>
        <taxon>Metallibacterium</taxon>
    </lineage>
</organism>
<dbReference type="EMBL" id="MWQO01000039">
    <property type="protein sequence ID" value="THD09421.1"/>
    <property type="molecule type" value="Genomic_DNA"/>
</dbReference>
<proteinExistence type="predicted"/>
<protein>
    <submittedName>
        <fullName evidence="1">Uncharacterized protein</fullName>
    </submittedName>
</protein>
<comment type="caution">
    <text evidence="1">The sequence shown here is derived from an EMBL/GenBank/DDBJ whole genome shotgun (WGS) entry which is preliminary data.</text>
</comment>
<dbReference type="OrthoDB" id="5948433at2"/>
<gene>
    <name evidence="1" type="ORF">B1806_11165</name>
</gene>
<name>A0A4V3UT61_9GAMM</name>
<evidence type="ECO:0000313" key="2">
    <source>
        <dbReference type="Proteomes" id="UP000307749"/>
    </source>
</evidence>
<sequence length="204" mass="22271">MGKIIPLKTPGFRARLREAASAGELVRVWRGNLEHGSFCGYVAGIGREYFLLSVVGDTLGFDGLYAMRHRDLTELEAPEEHAGFITRALELRGVQIPRPHDFPLDDIVQVVQAASGHAPVIGVHVDSEEESEVCYIGRLLGLEDDGFNMQEVSPDAEWLTEPSFFAWSEVSTVSFREPYGLALAEVAGAAPALKLDGPDVGRVH</sequence>
<dbReference type="STRING" id="993689.GCA_002077135_00596"/>
<dbReference type="RefSeq" id="WP_081126014.1">
    <property type="nucleotide sequence ID" value="NZ_DAHXOC010000002.1"/>
</dbReference>
<dbReference type="Proteomes" id="UP000307749">
    <property type="component" value="Unassembled WGS sequence"/>
</dbReference>